<evidence type="ECO:0000256" key="3">
    <source>
        <dbReference type="ARBA" id="ARBA00022670"/>
    </source>
</evidence>
<dbReference type="InterPro" id="IPR001577">
    <property type="entry name" value="Peptidase_M8"/>
</dbReference>
<name>A2DWQ8_TRIV3</name>
<comment type="similarity">
    <text evidence="2">Belongs to the peptidase M8 family.</text>
</comment>
<dbReference type="InParanoid" id="A2DWQ8"/>
<dbReference type="GO" id="GO:0016020">
    <property type="term" value="C:membrane"/>
    <property type="evidence" value="ECO:0007669"/>
    <property type="project" value="InterPro"/>
</dbReference>
<dbReference type="EMBL" id="DS113260">
    <property type="protein sequence ID" value="EAY15090.1"/>
    <property type="molecule type" value="Genomic_DNA"/>
</dbReference>
<dbReference type="GO" id="GO:0007155">
    <property type="term" value="P:cell adhesion"/>
    <property type="evidence" value="ECO:0007669"/>
    <property type="project" value="InterPro"/>
</dbReference>
<dbReference type="Proteomes" id="UP000001542">
    <property type="component" value="Unassembled WGS sequence"/>
</dbReference>
<reference evidence="9" key="1">
    <citation type="submission" date="2006-10" db="EMBL/GenBank/DDBJ databases">
        <authorList>
            <person name="Amadeo P."/>
            <person name="Zhao Q."/>
            <person name="Wortman J."/>
            <person name="Fraser-Liggett C."/>
            <person name="Carlton J."/>
        </authorList>
    </citation>
    <scope>NUCLEOTIDE SEQUENCE</scope>
    <source>
        <strain evidence="9">G3</strain>
    </source>
</reference>
<dbReference type="RefSeq" id="XP_001327313.1">
    <property type="nucleotide sequence ID" value="XM_001327278.1"/>
</dbReference>
<keyword evidence="4" id="KW-0479">Metal-binding</keyword>
<keyword evidence="3" id="KW-0645">Protease</keyword>
<dbReference type="VEuPathDB" id="TrichDB:TVAG_392070"/>
<keyword evidence="6" id="KW-0862">Zinc</keyword>
<dbReference type="Gene3D" id="3.90.132.10">
    <property type="entry name" value="Leishmanolysin , domain 2"/>
    <property type="match status" value="1"/>
</dbReference>
<evidence type="ECO:0000256" key="5">
    <source>
        <dbReference type="ARBA" id="ARBA00022801"/>
    </source>
</evidence>
<protein>
    <recommendedName>
        <fullName evidence="11">GP63-like</fullName>
    </recommendedName>
</protein>
<comment type="cofactor">
    <cofactor evidence="1">
        <name>Zn(2+)</name>
        <dbReference type="ChEBI" id="CHEBI:29105"/>
    </cofactor>
</comment>
<dbReference type="GO" id="GO:0008233">
    <property type="term" value="F:peptidase activity"/>
    <property type="evidence" value="ECO:0000318"/>
    <property type="project" value="GO_Central"/>
</dbReference>
<dbReference type="GO" id="GO:0006508">
    <property type="term" value="P:proteolysis"/>
    <property type="evidence" value="ECO:0007669"/>
    <property type="project" value="UniProtKB-KW"/>
</dbReference>
<sequence>MRQNRFPDTVQDKDSENNGYFYDLLSAILRFIAISDDYIVKFHPKYDPNPYTSILCNLTKYGKKFTILTTPYSHYYAIKNYGNQTFYGDDKTCPSGIVIEDSGLGANNTPEGVIYYTDISNSYTNHLTHGKFRRISDVTMAMLLDSGNYEVDWTMAQPLIWGNKDSIDGQFIKDWPLAPPQTALPDNYFFNPGLQQTNIGYDFNTWGTPYTEAINCSNPAGEVQREYCNNPTYYNPKGYFQTGVIDTYNYQPVKFPSFMCPSGKAAVEGLTQYSDDTCASYQCHGYTSFTLDVIVDETTNATQTFTCSSKGQTFTFTRTYPGNRYSTKTVTCPSPEQFCRTRQMLDQHFTSDPFVGVLFPTPKPTPARTPAPTLKPTPQPTPIFDSIP</sequence>
<keyword evidence="7" id="KW-0482">Metalloprotease</keyword>
<dbReference type="KEGG" id="tva:4773087"/>
<evidence type="ECO:0000313" key="10">
    <source>
        <dbReference type="Proteomes" id="UP000001542"/>
    </source>
</evidence>
<dbReference type="AlphaFoldDB" id="A2DWQ8"/>
<gene>
    <name evidence="9" type="ORF">TVAG_392070</name>
</gene>
<evidence type="ECO:0008006" key="11">
    <source>
        <dbReference type="Google" id="ProtNLM"/>
    </source>
</evidence>
<dbReference type="GO" id="GO:0046872">
    <property type="term" value="F:metal ion binding"/>
    <property type="evidence" value="ECO:0007669"/>
    <property type="project" value="UniProtKB-KW"/>
</dbReference>
<accession>A2DWQ8</accession>
<dbReference type="PANTHER" id="PTHR10942">
    <property type="entry name" value="LEISHMANOLYSIN-LIKE PEPTIDASE"/>
    <property type="match status" value="1"/>
</dbReference>
<evidence type="ECO:0000256" key="7">
    <source>
        <dbReference type="ARBA" id="ARBA00023049"/>
    </source>
</evidence>
<evidence type="ECO:0000313" key="9">
    <source>
        <dbReference type="EMBL" id="EAY15090.1"/>
    </source>
</evidence>
<reference evidence="9" key="2">
    <citation type="journal article" date="2007" name="Science">
        <title>Draft genome sequence of the sexually transmitted pathogen Trichomonas vaginalis.</title>
        <authorList>
            <person name="Carlton J.M."/>
            <person name="Hirt R.P."/>
            <person name="Silva J.C."/>
            <person name="Delcher A.L."/>
            <person name="Schatz M."/>
            <person name="Zhao Q."/>
            <person name="Wortman J.R."/>
            <person name="Bidwell S.L."/>
            <person name="Alsmark U.C.M."/>
            <person name="Besteiro S."/>
            <person name="Sicheritz-Ponten T."/>
            <person name="Noel C.J."/>
            <person name="Dacks J.B."/>
            <person name="Foster P.G."/>
            <person name="Simillion C."/>
            <person name="Van de Peer Y."/>
            <person name="Miranda-Saavedra D."/>
            <person name="Barton G.J."/>
            <person name="Westrop G.D."/>
            <person name="Mueller S."/>
            <person name="Dessi D."/>
            <person name="Fiori P.L."/>
            <person name="Ren Q."/>
            <person name="Paulsen I."/>
            <person name="Zhang H."/>
            <person name="Bastida-Corcuera F.D."/>
            <person name="Simoes-Barbosa A."/>
            <person name="Brown M.T."/>
            <person name="Hayes R.D."/>
            <person name="Mukherjee M."/>
            <person name="Okumura C.Y."/>
            <person name="Schneider R."/>
            <person name="Smith A.J."/>
            <person name="Vanacova S."/>
            <person name="Villalvazo M."/>
            <person name="Haas B.J."/>
            <person name="Pertea M."/>
            <person name="Feldblyum T.V."/>
            <person name="Utterback T.R."/>
            <person name="Shu C.L."/>
            <person name="Osoegawa K."/>
            <person name="de Jong P.J."/>
            <person name="Hrdy I."/>
            <person name="Horvathova L."/>
            <person name="Zubacova Z."/>
            <person name="Dolezal P."/>
            <person name="Malik S.B."/>
            <person name="Logsdon J.M. Jr."/>
            <person name="Henze K."/>
            <person name="Gupta A."/>
            <person name="Wang C.C."/>
            <person name="Dunne R.L."/>
            <person name="Upcroft J.A."/>
            <person name="Upcroft P."/>
            <person name="White O."/>
            <person name="Salzberg S.L."/>
            <person name="Tang P."/>
            <person name="Chiu C.-H."/>
            <person name="Lee Y.-S."/>
            <person name="Embley T.M."/>
            <person name="Coombs G.H."/>
            <person name="Mottram J.C."/>
            <person name="Tachezy J."/>
            <person name="Fraser-Liggett C.M."/>
            <person name="Johnson P.J."/>
        </authorList>
    </citation>
    <scope>NUCLEOTIDE SEQUENCE [LARGE SCALE GENOMIC DNA]</scope>
    <source>
        <strain evidence="9">G3</strain>
    </source>
</reference>
<evidence type="ECO:0000256" key="1">
    <source>
        <dbReference type="ARBA" id="ARBA00001947"/>
    </source>
</evidence>
<keyword evidence="10" id="KW-1185">Reference proteome</keyword>
<keyword evidence="5" id="KW-0378">Hydrolase</keyword>
<feature type="region of interest" description="Disordered" evidence="8">
    <location>
        <begin position="361"/>
        <end position="388"/>
    </location>
</feature>
<evidence type="ECO:0000256" key="6">
    <source>
        <dbReference type="ARBA" id="ARBA00022833"/>
    </source>
</evidence>
<feature type="compositionally biased region" description="Pro residues" evidence="8">
    <location>
        <begin position="361"/>
        <end position="381"/>
    </location>
</feature>
<evidence type="ECO:0000256" key="2">
    <source>
        <dbReference type="ARBA" id="ARBA00005860"/>
    </source>
</evidence>
<dbReference type="SUPFAM" id="SSF55486">
    <property type="entry name" value="Metalloproteases ('zincins'), catalytic domain"/>
    <property type="match status" value="1"/>
</dbReference>
<dbReference type="VEuPathDB" id="TrichDB:TVAGG3_0839930"/>
<organism evidence="9 10">
    <name type="scientific">Trichomonas vaginalis (strain ATCC PRA-98 / G3)</name>
    <dbReference type="NCBI Taxonomy" id="412133"/>
    <lineage>
        <taxon>Eukaryota</taxon>
        <taxon>Metamonada</taxon>
        <taxon>Parabasalia</taxon>
        <taxon>Trichomonadida</taxon>
        <taxon>Trichomonadidae</taxon>
        <taxon>Trichomonas</taxon>
    </lineage>
</organism>
<dbReference type="GO" id="GO:0004222">
    <property type="term" value="F:metalloendopeptidase activity"/>
    <property type="evidence" value="ECO:0007669"/>
    <property type="project" value="InterPro"/>
</dbReference>
<proteinExistence type="inferred from homology"/>
<dbReference type="GO" id="GO:0005737">
    <property type="term" value="C:cytoplasm"/>
    <property type="evidence" value="ECO:0000318"/>
    <property type="project" value="GO_Central"/>
</dbReference>
<dbReference type="FunFam" id="3.90.132.10:FF:000004">
    <property type="entry name" value="GP63-like"/>
    <property type="match status" value="1"/>
</dbReference>
<evidence type="ECO:0000256" key="4">
    <source>
        <dbReference type="ARBA" id="ARBA00022723"/>
    </source>
</evidence>
<dbReference type="PANTHER" id="PTHR10942:SF0">
    <property type="entry name" value="LEISHMANOLYSIN-LIKE PEPTIDASE"/>
    <property type="match status" value="1"/>
</dbReference>
<evidence type="ECO:0000256" key="8">
    <source>
        <dbReference type="SAM" id="MobiDB-lite"/>
    </source>
</evidence>